<gene>
    <name evidence="2" type="ORF">ANN_03285</name>
</gene>
<evidence type="ECO:0000313" key="3">
    <source>
        <dbReference type="Proteomes" id="UP001148838"/>
    </source>
</evidence>
<dbReference type="EMBL" id="JAJSOF020000001">
    <property type="protein sequence ID" value="KAJ4451811.1"/>
    <property type="molecule type" value="Genomic_DNA"/>
</dbReference>
<organism evidence="2 3">
    <name type="scientific">Periplaneta americana</name>
    <name type="common">American cockroach</name>
    <name type="synonym">Blatta americana</name>
    <dbReference type="NCBI Taxonomy" id="6978"/>
    <lineage>
        <taxon>Eukaryota</taxon>
        <taxon>Metazoa</taxon>
        <taxon>Ecdysozoa</taxon>
        <taxon>Arthropoda</taxon>
        <taxon>Hexapoda</taxon>
        <taxon>Insecta</taxon>
        <taxon>Pterygota</taxon>
        <taxon>Neoptera</taxon>
        <taxon>Polyneoptera</taxon>
        <taxon>Dictyoptera</taxon>
        <taxon>Blattodea</taxon>
        <taxon>Blattoidea</taxon>
        <taxon>Blattidae</taxon>
        <taxon>Blattinae</taxon>
        <taxon>Periplaneta</taxon>
    </lineage>
</organism>
<reference evidence="2 3" key="1">
    <citation type="journal article" date="2022" name="Allergy">
        <title>Genome assembly and annotation of Periplaneta americana reveal a comprehensive cockroach allergen profile.</title>
        <authorList>
            <person name="Wang L."/>
            <person name="Xiong Q."/>
            <person name="Saelim N."/>
            <person name="Wang L."/>
            <person name="Nong W."/>
            <person name="Wan A.T."/>
            <person name="Shi M."/>
            <person name="Liu X."/>
            <person name="Cao Q."/>
            <person name="Hui J.H.L."/>
            <person name="Sookrung N."/>
            <person name="Leung T.F."/>
            <person name="Tungtrongchitr A."/>
            <person name="Tsui S.K.W."/>
        </authorList>
    </citation>
    <scope>NUCLEOTIDE SEQUENCE [LARGE SCALE GENOMIC DNA]</scope>
    <source>
        <strain evidence="2">PWHHKU_190912</strain>
    </source>
</reference>
<evidence type="ECO:0008006" key="4">
    <source>
        <dbReference type="Google" id="ProtNLM"/>
    </source>
</evidence>
<evidence type="ECO:0000313" key="2">
    <source>
        <dbReference type="EMBL" id="KAJ4451811.1"/>
    </source>
</evidence>
<protein>
    <recommendedName>
        <fullName evidence="4">Secreted protein</fullName>
    </recommendedName>
</protein>
<name>A0ABQ8TYJ4_PERAM</name>
<dbReference type="Proteomes" id="UP001148838">
    <property type="component" value="Unassembled WGS sequence"/>
</dbReference>
<feature type="region of interest" description="Disordered" evidence="1">
    <location>
        <begin position="40"/>
        <end position="87"/>
    </location>
</feature>
<keyword evidence="3" id="KW-1185">Reference proteome</keyword>
<sequence>MTSALPAAWALVSVTKRTATLATDEASNGDDNRLLKVSGAGQATSQEWRTTEGPKGLPCGTPEQAGGFEADLGEENGGRQWSRKARGKGEWKILGNSLNSVHDQVSTLTRSSSPC</sequence>
<proteinExistence type="predicted"/>
<evidence type="ECO:0000256" key="1">
    <source>
        <dbReference type="SAM" id="MobiDB-lite"/>
    </source>
</evidence>
<accession>A0ABQ8TYJ4</accession>
<comment type="caution">
    <text evidence="2">The sequence shown here is derived from an EMBL/GenBank/DDBJ whole genome shotgun (WGS) entry which is preliminary data.</text>
</comment>